<proteinExistence type="predicted"/>
<dbReference type="KEGG" id="msei:MSEDJ_15720"/>
<evidence type="ECO:0000313" key="2">
    <source>
        <dbReference type="Proteomes" id="UP000467193"/>
    </source>
</evidence>
<dbReference type="Gene3D" id="3.30.450.20">
    <property type="entry name" value="PAS domain"/>
    <property type="match status" value="1"/>
</dbReference>
<sequence>MVTLSKQVNVLLDSMRARVEEEAAGSAGESALRLAGFEAFVRGLYDSQDTPVLGMGFLPNPKALPDTAVRWWYHSSRQPDSRGGLRPLAVGLQPDAMDFYDTTSTEWWHRGATSEGPVVSGPFVDISGTNAYVVTFAQAVRLSERLIGLVAADITVATLQTLCQNHLLDMPRPTSVISSEGMVIATNAGALLGGVVEQEATAQGRSAPISGTSWYLTTAH</sequence>
<protein>
    <recommendedName>
        <fullName evidence="3">Cache domain-containing protein</fullName>
    </recommendedName>
</protein>
<accession>A0A7I7QNT9</accession>
<dbReference type="Proteomes" id="UP000467193">
    <property type="component" value="Chromosome"/>
</dbReference>
<keyword evidence="2" id="KW-1185">Reference proteome</keyword>
<name>A0A7I7QNT9_9MYCO</name>
<evidence type="ECO:0000313" key="1">
    <source>
        <dbReference type="EMBL" id="BBY27476.1"/>
    </source>
</evidence>
<reference evidence="1 2" key="1">
    <citation type="journal article" date="2019" name="Emerg. Microbes Infect.">
        <title>Comprehensive subspecies identification of 175 nontuberculous mycobacteria species based on 7547 genomic profiles.</title>
        <authorList>
            <person name="Matsumoto Y."/>
            <person name="Kinjo T."/>
            <person name="Motooka D."/>
            <person name="Nabeya D."/>
            <person name="Jung N."/>
            <person name="Uechi K."/>
            <person name="Horii T."/>
            <person name="Iida T."/>
            <person name="Fujita J."/>
            <person name="Nakamura S."/>
        </authorList>
    </citation>
    <scope>NUCLEOTIDE SEQUENCE [LARGE SCALE GENOMIC DNA]</scope>
    <source>
        <strain evidence="1 2">JCM 17899</strain>
    </source>
</reference>
<gene>
    <name evidence="1" type="ORF">MSEDJ_15720</name>
</gene>
<dbReference type="AlphaFoldDB" id="A0A7I7QNT9"/>
<dbReference type="Pfam" id="PF22673">
    <property type="entry name" value="MCP-like_PDC_1"/>
    <property type="match status" value="1"/>
</dbReference>
<dbReference type="CDD" id="cd12913">
    <property type="entry name" value="PDC1_MCP_like"/>
    <property type="match status" value="1"/>
</dbReference>
<evidence type="ECO:0008006" key="3">
    <source>
        <dbReference type="Google" id="ProtNLM"/>
    </source>
</evidence>
<dbReference type="EMBL" id="AP022588">
    <property type="protein sequence ID" value="BBY27476.1"/>
    <property type="molecule type" value="Genomic_DNA"/>
</dbReference>
<organism evidence="1 2">
    <name type="scientific">Mycolicibacterium sediminis</name>
    <dbReference type="NCBI Taxonomy" id="1286180"/>
    <lineage>
        <taxon>Bacteria</taxon>
        <taxon>Bacillati</taxon>
        <taxon>Actinomycetota</taxon>
        <taxon>Actinomycetes</taxon>
        <taxon>Mycobacteriales</taxon>
        <taxon>Mycobacteriaceae</taxon>
        <taxon>Mycolicibacterium</taxon>
    </lineage>
</organism>